<evidence type="ECO:0000313" key="11">
    <source>
        <dbReference type="RefSeq" id="XP_022942506.1"/>
    </source>
</evidence>
<dbReference type="InterPro" id="IPR018247">
    <property type="entry name" value="EF_Hand_1_Ca_BS"/>
</dbReference>
<dbReference type="CDD" id="cd15900">
    <property type="entry name" value="EFh_MICU"/>
    <property type="match status" value="1"/>
</dbReference>
<evidence type="ECO:0000256" key="3">
    <source>
        <dbReference type="ARBA" id="ARBA00022737"/>
    </source>
</evidence>
<dbReference type="Gene3D" id="1.10.238.10">
    <property type="entry name" value="EF-hand"/>
    <property type="match status" value="2"/>
</dbReference>
<dbReference type="SUPFAM" id="SSF47473">
    <property type="entry name" value="EF-hand"/>
    <property type="match status" value="1"/>
</dbReference>
<dbReference type="KEGG" id="cmos:111447520"/>
<keyword evidence="10" id="KW-1185">Reference proteome</keyword>
<dbReference type="Pfam" id="PF13833">
    <property type="entry name" value="EF-hand_8"/>
    <property type="match status" value="1"/>
</dbReference>
<evidence type="ECO:0000256" key="8">
    <source>
        <dbReference type="ARBA" id="ARBA00023136"/>
    </source>
</evidence>
<keyword evidence="7" id="KW-0496">Mitochondrion</keyword>
<dbReference type="Pfam" id="PF13202">
    <property type="entry name" value="EF-hand_5"/>
    <property type="match status" value="1"/>
</dbReference>
<accession>A0A6J1FP17</accession>
<proteinExistence type="predicted"/>
<keyword evidence="4" id="KW-0999">Mitochondrion inner membrane</keyword>
<dbReference type="RefSeq" id="XP_022942506.1">
    <property type="nucleotide sequence ID" value="XM_023086738.1"/>
</dbReference>
<dbReference type="CDD" id="cd00051">
    <property type="entry name" value="EFh"/>
    <property type="match status" value="1"/>
</dbReference>
<evidence type="ECO:0000256" key="7">
    <source>
        <dbReference type="ARBA" id="ARBA00023128"/>
    </source>
</evidence>
<dbReference type="PROSITE" id="PS50222">
    <property type="entry name" value="EF_HAND_2"/>
    <property type="match status" value="2"/>
</dbReference>
<evidence type="ECO:0000256" key="1">
    <source>
        <dbReference type="ARBA" id="ARBA00004273"/>
    </source>
</evidence>
<reference evidence="11" key="1">
    <citation type="submission" date="2025-08" db="UniProtKB">
        <authorList>
            <consortium name="RefSeq"/>
        </authorList>
    </citation>
    <scope>IDENTIFICATION</scope>
    <source>
        <tissue evidence="11">Young leaves</tissue>
    </source>
</reference>
<evidence type="ECO:0000313" key="10">
    <source>
        <dbReference type="Proteomes" id="UP000504609"/>
    </source>
</evidence>
<dbReference type="GO" id="GO:0036444">
    <property type="term" value="P:calcium import into the mitochondrion"/>
    <property type="evidence" value="ECO:0007669"/>
    <property type="project" value="TreeGrafter"/>
</dbReference>
<evidence type="ECO:0000256" key="6">
    <source>
        <dbReference type="ARBA" id="ARBA00022946"/>
    </source>
</evidence>
<dbReference type="GeneID" id="111447520"/>
<keyword evidence="3" id="KW-0677">Repeat</keyword>
<evidence type="ECO:0000259" key="9">
    <source>
        <dbReference type="PROSITE" id="PS50222"/>
    </source>
</evidence>
<dbReference type="InterPro" id="IPR011992">
    <property type="entry name" value="EF-hand-dom_pair"/>
</dbReference>
<dbReference type="GO" id="GO:0005509">
    <property type="term" value="F:calcium ion binding"/>
    <property type="evidence" value="ECO:0007669"/>
    <property type="project" value="InterPro"/>
</dbReference>
<keyword evidence="6" id="KW-0809">Transit peptide</keyword>
<evidence type="ECO:0000256" key="2">
    <source>
        <dbReference type="ARBA" id="ARBA00004569"/>
    </source>
</evidence>
<keyword evidence="8" id="KW-0472">Membrane</keyword>
<evidence type="ECO:0000256" key="4">
    <source>
        <dbReference type="ARBA" id="ARBA00022792"/>
    </source>
</evidence>
<comment type="subcellular location">
    <subcellularLocation>
        <location evidence="1">Mitochondrion inner membrane</location>
    </subcellularLocation>
    <subcellularLocation>
        <location evidence="2">Mitochondrion intermembrane space</location>
    </subcellularLocation>
</comment>
<evidence type="ECO:0000256" key="5">
    <source>
        <dbReference type="ARBA" id="ARBA00022837"/>
    </source>
</evidence>
<gene>
    <name evidence="11" type="primary">LOC111447520</name>
</gene>
<protein>
    <submittedName>
        <fullName evidence="11">Calcium uptake protein, mitochondrial-like</fullName>
    </submittedName>
</protein>
<feature type="domain" description="EF-hand" evidence="9">
    <location>
        <begin position="232"/>
        <end position="267"/>
    </location>
</feature>
<organism evidence="10 11">
    <name type="scientific">Cucurbita moschata</name>
    <name type="common">Winter crookneck squash</name>
    <name type="synonym">Cucurbita pepo var. moschata</name>
    <dbReference type="NCBI Taxonomy" id="3662"/>
    <lineage>
        <taxon>Eukaryota</taxon>
        <taxon>Viridiplantae</taxon>
        <taxon>Streptophyta</taxon>
        <taxon>Embryophyta</taxon>
        <taxon>Tracheophyta</taxon>
        <taxon>Spermatophyta</taxon>
        <taxon>Magnoliopsida</taxon>
        <taxon>eudicotyledons</taxon>
        <taxon>Gunneridae</taxon>
        <taxon>Pentapetalae</taxon>
        <taxon>rosids</taxon>
        <taxon>fabids</taxon>
        <taxon>Cucurbitales</taxon>
        <taxon>Cucurbitaceae</taxon>
        <taxon>Cucurbiteae</taxon>
        <taxon>Cucurbita</taxon>
    </lineage>
</organism>
<keyword evidence="5" id="KW-0106">Calcium</keyword>
<dbReference type="PANTHER" id="PTHR12294:SF23">
    <property type="entry name" value="CALCIUM UPTAKE PROTEIN, MITOCHONDRIAL"/>
    <property type="match status" value="1"/>
</dbReference>
<sequence>MAMLSLRSLRRSSLSILPPCPIRWLSVNQLSTSSSSSVSASISADDRFRIPSFIGSFLKLTSGILLGSGLGFLYASGSSATPALALAESTAVDSVEDGVVEQPCSNSFFRKFSLPEISSKFLFKEEFRRKVFFNYEKRIRLYSPPEKVFEYFASFRAPDGELLMRPMDLMRAVIPVFPPSESHLVRDGYLSGERNPGMLRCAPSDLLMLFDINNDGLVSFKEYIFLKTLLSIPESSFLVTFKMFDRNDDGEIDKEEFKKVMALMRSHIRQGAQHRNGHRSRLIVDGCVENGGLVDYFFGKDGDAGLQLDKFVQFMKNLKIEMLRLEFAHYDYKLRGTISAKDFALSMVASADSSHLSGLLDRVNRMDDNPHLRDIRVTWEEFKDFDALRTKLQPFSLALFSYGKVNGFLTKNDFQRAACQVCGINLTDEVVDIIFHLFDTNCDGELSAEEFIRVLHNREKDVAQPLEAGMMGLFSRSWSCETSS</sequence>
<dbReference type="GO" id="GO:1990246">
    <property type="term" value="C:uniplex complex"/>
    <property type="evidence" value="ECO:0007669"/>
    <property type="project" value="TreeGrafter"/>
</dbReference>
<dbReference type="GO" id="GO:0051560">
    <property type="term" value="P:mitochondrial calcium ion homeostasis"/>
    <property type="evidence" value="ECO:0007669"/>
    <property type="project" value="TreeGrafter"/>
</dbReference>
<dbReference type="PROSITE" id="PS00018">
    <property type="entry name" value="EF_HAND_1"/>
    <property type="match status" value="2"/>
</dbReference>
<dbReference type="GO" id="GO:0005758">
    <property type="term" value="C:mitochondrial intermembrane space"/>
    <property type="evidence" value="ECO:0007669"/>
    <property type="project" value="UniProtKB-SubCell"/>
</dbReference>
<dbReference type="AlphaFoldDB" id="A0A6J1FP17"/>
<feature type="domain" description="EF-hand" evidence="9">
    <location>
        <begin position="426"/>
        <end position="461"/>
    </location>
</feature>
<dbReference type="Proteomes" id="UP000504609">
    <property type="component" value="Unplaced"/>
</dbReference>
<dbReference type="PANTHER" id="PTHR12294">
    <property type="entry name" value="EF HAND DOMAIN FAMILY A1,A2-RELATED"/>
    <property type="match status" value="1"/>
</dbReference>
<name>A0A6J1FP17_CUCMO</name>
<dbReference type="InterPro" id="IPR002048">
    <property type="entry name" value="EF_hand_dom"/>
</dbReference>
<dbReference type="InterPro" id="IPR039800">
    <property type="entry name" value="MICU1/2/3"/>
</dbReference>
<dbReference type="SMART" id="SM00054">
    <property type="entry name" value="EFh"/>
    <property type="match status" value="3"/>
</dbReference>